<dbReference type="GeneID" id="29369925"/>
<keyword evidence="2" id="KW-0560">Oxidoreductase</keyword>
<dbReference type="Pfam" id="PF01613">
    <property type="entry name" value="Flavin_Reduct"/>
    <property type="match status" value="1"/>
</dbReference>
<dbReference type="PANTHER" id="PTHR30466">
    <property type="entry name" value="FLAVIN REDUCTASE"/>
    <property type="match status" value="1"/>
</dbReference>
<dbReference type="STRING" id="511.UZ73_03785"/>
<reference evidence="3 4" key="1">
    <citation type="submission" date="2018-05" db="EMBL/GenBank/DDBJ databases">
        <title>Genome Sequence of an Efficient Indole-Degrading Bacterium, Alcaligenes sp.YBY.</title>
        <authorList>
            <person name="Yang B."/>
        </authorList>
    </citation>
    <scope>NUCLEOTIDE SEQUENCE [LARGE SCALE GENOMIC DNA]</scope>
    <source>
        <strain evidence="3 4">YBY</strain>
    </source>
</reference>
<dbReference type="Gene3D" id="2.30.110.10">
    <property type="entry name" value="Electron Transport, Fmn-binding Protein, Chain A"/>
    <property type="match status" value="1"/>
</dbReference>
<dbReference type="KEGG" id="afa:UZ73_03785"/>
<dbReference type="Proteomes" id="UP000245216">
    <property type="component" value="Unassembled WGS sequence"/>
</dbReference>
<comment type="similarity">
    <text evidence="1">Belongs to the non-flavoprotein flavin reductase family.</text>
</comment>
<dbReference type="OrthoDB" id="9792858at2"/>
<dbReference type="GO" id="GO:0010181">
    <property type="term" value="F:FMN binding"/>
    <property type="evidence" value="ECO:0007669"/>
    <property type="project" value="InterPro"/>
</dbReference>
<dbReference type="InterPro" id="IPR012349">
    <property type="entry name" value="Split_barrel_FMN-bd"/>
</dbReference>
<dbReference type="InterPro" id="IPR002563">
    <property type="entry name" value="Flavin_Rdtase-like_dom"/>
</dbReference>
<dbReference type="PANTHER" id="PTHR30466:SF11">
    <property type="entry name" value="FLAVIN-DEPENDENT MONOOXYGENASE, REDUCTASE SUBUNIT HSAB"/>
    <property type="match status" value="1"/>
</dbReference>
<dbReference type="InterPro" id="IPR050268">
    <property type="entry name" value="NADH-dep_flavin_reductase"/>
</dbReference>
<dbReference type="AlphaFoldDB" id="A0A0A2N482"/>
<dbReference type="SUPFAM" id="SSF50475">
    <property type="entry name" value="FMN-binding split barrel"/>
    <property type="match status" value="1"/>
</dbReference>
<proteinExistence type="inferred from homology"/>
<evidence type="ECO:0000256" key="2">
    <source>
        <dbReference type="ARBA" id="ARBA00023002"/>
    </source>
</evidence>
<dbReference type="EMBL" id="QEXO01000001">
    <property type="protein sequence ID" value="PWE15362.1"/>
    <property type="molecule type" value="Genomic_DNA"/>
</dbReference>
<evidence type="ECO:0000313" key="3">
    <source>
        <dbReference type="EMBL" id="PWE15362.1"/>
    </source>
</evidence>
<sequence>MKENISGLGARAVREAFGHFPSGVAAIAAVLDGKPQVIVASSFSVGVSLDPPLAAFFVQKSSSTWALLSRASRLGVSILSAEHAAICRQLAGPDKDSRFSDIEVELTEEGAVHIQGASVWFDCSVFQVHPAGDHDAVQLLIHDVQIEREISPLIFHRSRFTQLVA</sequence>
<protein>
    <submittedName>
        <fullName evidence="3">Flavin reductase</fullName>
    </submittedName>
</protein>
<gene>
    <name evidence="3" type="ORF">DF183_01095</name>
</gene>
<accession>A0A0A2N482</accession>
<reference evidence="3 4" key="2">
    <citation type="submission" date="2018-05" db="EMBL/GenBank/DDBJ databases">
        <authorList>
            <person name="Lanie J.A."/>
            <person name="Ng W.-L."/>
            <person name="Kazmierczak K.M."/>
            <person name="Andrzejewski T.M."/>
            <person name="Davidsen T.M."/>
            <person name="Wayne K.J."/>
            <person name="Tettelin H."/>
            <person name="Glass J.I."/>
            <person name="Rusch D."/>
            <person name="Podicherti R."/>
            <person name="Tsui H.-C.T."/>
            <person name="Winkler M.E."/>
        </authorList>
    </citation>
    <scope>NUCLEOTIDE SEQUENCE [LARGE SCALE GENOMIC DNA]</scope>
    <source>
        <strain evidence="3 4">YBY</strain>
    </source>
</reference>
<name>A0A0A2N482_ALCFA</name>
<dbReference type="eggNOG" id="COG1853">
    <property type="taxonomic scope" value="Bacteria"/>
</dbReference>
<dbReference type="SMART" id="SM00903">
    <property type="entry name" value="Flavin_Reduct"/>
    <property type="match status" value="1"/>
</dbReference>
<dbReference type="RefSeq" id="WP_035272120.1">
    <property type="nucleotide sequence ID" value="NZ_CAXOKM010000011.1"/>
</dbReference>
<evidence type="ECO:0000313" key="4">
    <source>
        <dbReference type="Proteomes" id="UP000245216"/>
    </source>
</evidence>
<evidence type="ECO:0000256" key="1">
    <source>
        <dbReference type="ARBA" id="ARBA00008898"/>
    </source>
</evidence>
<comment type="caution">
    <text evidence="3">The sequence shown here is derived from an EMBL/GenBank/DDBJ whole genome shotgun (WGS) entry which is preliminary data.</text>
</comment>
<dbReference type="GO" id="GO:0042602">
    <property type="term" value="F:riboflavin reductase (NADPH) activity"/>
    <property type="evidence" value="ECO:0007669"/>
    <property type="project" value="TreeGrafter"/>
</dbReference>
<organism evidence="3 4">
    <name type="scientific">Alcaligenes faecalis</name>
    <dbReference type="NCBI Taxonomy" id="511"/>
    <lineage>
        <taxon>Bacteria</taxon>
        <taxon>Pseudomonadati</taxon>
        <taxon>Pseudomonadota</taxon>
        <taxon>Betaproteobacteria</taxon>
        <taxon>Burkholderiales</taxon>
        <taxon>Alcaligenaceae</taxon>
        <taxon>Alcaligenes</taxon>
    </lineage>
</organism>